<dbReference type="EMBL" id="AACS02000003">
    <property type="protein sequence ID" value="EAU91000.1"/>
    <property type="molecule type" value="Genomic_DNA"/>
</dbReference>
<sequence>MSSQSRLLVDFPPEIFPVVAGHLPLYATPPTLLSLAQTNRHISQITLPLLYSHLILKNESDALSVIHQILEEPSKGHLVRGIHIRSALSKGVREDPNGLDVLKGLERLITMGALPFIHTLEFHFEGFSWWTDEDGEAFYGFGEPKAPFWEGLKKNCPRLHTLTLTNIGDSDDNRWLEESGLFEIENIRNLTLRFSQSTLTETGNQKLLQTVSNLAPRLRTLNLAPNSDTDEWMKMENILDFTFPHLESLTLSAYVLEDTAKAMAFWERHPTLEYINLSYGDETPRFAEGVHDVVNFLPNLRHLVAPFRDVRNLSPLLPQLISLTILDSINAQVPYLLRSVLQPSALQPPNSTGTTPSLPILQSLNIIQDGEPYGKISHLEGSHWYETAEGEFKEAPEKKGQKFKKSVLNGYMHSIVRAAPNLVELGLQASGLDVSNYDKLIPDLAQLKNLQRFCYRDQHTHLSDLDSDQKEEFKSKARLAAEACPRLTMVADIYADPPARYVTARILRKLDDGSVDDVELVTGDGMVIGQEDQAFPRSSEASLV</sequence>
<accession>A8N7Y0</accession>
<keyword evidence="2" id="KW-1185">Reference proteome</keyword>
<dbReference type="InterPro" id="IPR032675">
    <property type="entry name" value="LRR_dom_sf"/>
</dbReference>
<reference evidence="1 2" key="1">
    <citation type="journal article" date="2010" name="Proc. Natl. Acad. Sci. U.S.A.">
        <title>Insights into evolution of multicellular fungi from the assembled chromosomes of the mushroom Coprinopsis cinerea (Coprinus cinereus).</title>
        <authorList>
            <person name="Stajich J.E."/>
            <person name="Wilke S.K."/>
            <person name="Ahren D."/>
            <person name="Au C.H."/>
            <person name="Birren B.W."/>
            <person name="Borodovsky M."/>
            <person name="Burns C."/>
            <person name="Canback B."/>
            <person name="Casselton L.A."/>
            <person name="Cheng C.K."/>
            <person name="Deng J."/>
            <person name="Dietrich F.S."/>
            <person name="Fargo D.C."/>
            <person name="Farman M.L."/>
            <person name="Gathman A.C."/>
            <person name="Goldberg J."/>
            <person name="Guigo R."/>
            <person name="Hoegger P.J."/>
            <person name="Hooker J.B."/>
            <person name="Huggins A."/>
            <person name="James T.Y."/>
            <person name="Kamada T."/>
            <person name="Kilaru S."/>
            <person name="Kodira C."/>
            <person name="Kues U."/>
            <person name="Kupfer D."/>
            <person name="Kwan H.S."/>
            <person name="Lomsadze A."/>
            <person name="Li W."/>
            <person name="Lilly W.W."/>
            <person name="Ma L.J."/>
            <person name="Mackey A.J."/>
            <person name="Manning G."/>
            <person name="Martin F."/>
            <person name="Muraguchi H."/>
            <person name="Natvig D.O."/>
            <person name="Palmerini H."/>
            <person name="Ramesh M.A."/>
            <person name="Rehmeyer C.J."/>
            <person name="Roe B.A."/>
            <person name="Shenoy N."/>
            <person name="Stanke M."/>
            <person name="Ter-Hovhannisyan V."/>
            <person name="Tunlid A."/>
            <person name="Velagapudi R."/>
            <person name="Vision T.J."/>
            <person name="Zeng Q."/>
            <person name="Zolan M.E."/>
            <person name="Pukkila P.J."/>
        </authorList>
    </citation>
    <scope>NUCLEOTIDE SEQUENCE [LARGE SCALE GENOMIC DNA]</scope>
    <source>
        <strain evidence="2">Okayama-7 / 130 / ATCC MYA-4618 / FGSC 9003</strain>
    </source>
</reference>
<dbReference type="KEGG" id="cci:CC1G_02387"/>
<dbReference type="Proteomes" id="UP000001861">
    <property type="component" value="Unassembled WGS sequence"/>
</dbReference>
<evidence type="ECO:0000313" key="1">
    <source>
        <dbReference type="EMBL" id="EAU91000.1"/>
    </source>
</evidence>
<comment type="caution">
    <text evidence="1">The sequence shown here is derived from an EMBL/GenBank/DDBJ whole genome shotgun (WGS) entry which is preliminary data.</text>
</comment>
<dbReference type="RefSeq" id="XP_001830936.1">
    <property type="nucleotide sequence ID" value="XM_001830884.1"/>
</dbReference>
<organism evidence="1 2">
    <name type="scientific">Coprinopsis cinerea (strain Okayama-7 / 130 / ATCC MYA-4618 / FGSC 9003)</name>
    <name type="common">Inky cap fungus</name>
    <name type="synonym">Hormographiella aspergillata</name>
    <dbReference type="NCBI Taxonomy" id="240176"/>
    <lineage>
        <taxon>Eukaryota</taxon>
        <taxon>Fungi</taxon>
        <taxon>Dikarya</taxon>
        <taxon>Basidiomycota</taxon>
        <taxon>Agaricomycotina</taxon>
        <taxon>Agaricomycetes</taxon>
        <taxon>Agaricomycetidae</taxon>
        <taxon>Agaricales</taxon>
        <taxon>Agaricineae</taxon>
        <taxon>Psathyrellaceae</taxon>
        <taxon>Coprinopsis</taxon>
    </lineage>
</organism>
<dbReference type="OrthoDB" id="2995895at2759"/>
<dbReference type="eggNOG" id="ENOG502SS8T">
    <property type="taxonomic scope" value="Eukaryota"/>
</dbReference>
<proteinExistence type="predicted"/>
<dbReference type="AlphaFoldDB" id="A8N7Y0"/>
<dbReference type="OMA" id="TECAMEF"/>
<gene>
    <name evidence="1" type="ORF">CC1G_02387</name>
</gene>
<dbReference type="GeneID" id="6007389"/>
<dbReference type="SUPFAM" id="SSF52047">
    <property type="entry name" value="RNI-like"/>
    <property type="match status" value="1"/>
</dbReference>
<dbReference type="VEuPathDB" id="FungiDB:CC1G_02387"/>
<dbReference type="Gene3D" id="3.80.10.10">
    <property type="entry name" value="Ribonuclease Inhibitor"/>
    <property type="match status" value="1"/>
</dbReference>
<name>A8N7Y0_COPC7</name>
<protein>
    <submittedName>
        <fullName evidence="1">Uncharacterized protein</fullName>
    </submittedName>
</protein>
<dbReference type="InParanoid" id="A8N7Y0"/>
<evidence type="ECO:0000313" key="2">
    <source>
        <dbReference type="Proteomes" id="UP000001861"/>
    </source>
</evidence>